<dbReference type="SMART" id="SM00847">
    <property type="entry name" value="HA2"/>
    <property type="match status" value="1"/>
</dbReference>
<dbReference type="Proteomes" id="UP000663828">
    <property type="component" value="Unassembled WGS sequence"/>
</dbReference>
<feature type="compositionally biased region" description="Low complexity" evidence="11">
    <location>
        <begin position="986"/>
        <end position="997"/>
    </location>
</feature>
<feature type="region of interest" description="Disordered" evidence="11">
    <location>
        <begin position="1511"/>
        <end position="1533"/>
    </location>
</feature>
<evidence type="ECO:0000256" key="10">
    <source>
        <dbReference type="SAM" id="Coils"/>
    </source>
</evidence>
<dbReference type="SMART" id="SM00775">
    <property type="entry name" value="LNS2"/>
    <property type="match status" value="1"/>
</dbReference>
<sequence length="2142" mass="240308">MTAIKNYIVSSFSSVFNDINPSTLTGAIDVIVVKQEDGTLRCTPFHVRFGKLGVLRNQRNKVYVMINGKLVEDLYMELGPAGEAVFIEEESTTTSLPPVRHLEPSNTNTCLDPDNALTIDGHPQLSNIDCSPQIINKQLDEQNAHNNHEPVAKYAYENQVVPSLEVDTLNSNTTATSSRRRQKRRPLNRNEQINKSSGEDDDDEQDPEIQSMLSLGKHRSRVRQRDLTPVSLNDQNNGNECTDSTLPIVRRRSASENDLPCFQIDDEKQSESSTPFVDAHSRMNSIDSRKKLLIIPPKVSITSDHDHDHDDESYSSSQEDSVADEDFQQKTKRTLSNPIPIEQKTVVDDDSLTPHNQSSSLIEAMFSQSAPLGNNNTNTVPIRISQSIDPKSYYTNEDYTPPSSFESTTPPRPTSPKSDTEYELDKPSQPSTKKSSTYFGWRWKWGKLPKGPSVLRYFWPSSSSASAQKTAPNEGVYLEDITNNTCYDRSRYLPELHFQQSQQRYSLDDDQESGTGNSIPHSPVRDYEASCLLGDVQVSLCGDINQSTSITDDIFDAHLIPYDTFASNPSIINDPNLVVRIAGKYYNWEVASALIASTSIYHKHLPEEAVESLQDKHMGQAKSQTTSSSTASTWWLFSGRKNDAATDTNAAATEAIALAVKSEVVPSILKADNLARTKSKDSEQEDNEVKRITDRIEQRQHQTAQSSTKTPRKTMILSSDQLKRLNLRSGSNHVEFSVTTAFQGTTVVEANIFLFDQMTKFVISDIDGTITKSDVFGQILPLVGQPWYHEGTAEFFQAIQENGYQFIYLSARAIGQSSATRNFLRNISQRGSSLPIGPLLISPDTLITAFYREVIAKKPEEFKIECLKNIASLFPNKNPFYAGFGNRINDQWSYTAVGIPVSRIFTINPSGEVLRQKISQVLSTSYKNLHEVVDQVFPPMDSFSASETYSSFTFWRNEPTIDSLDEEMLQHLAEMNRPQKSKGKVPKTGVLPKTTPVTTVIKPGGEKLLTIAQANENTMKPSRLARRFNKKGRQENKVVIEQNPLTNILVEGEATTADNNSILPSKKRTTRTVNQPTAPAKRKLSKKERKRLEKVLDLKKKKAKRVELLDKLSQVQINNEELALLHSVKNIGSKTKRQPIENSTLTNASSATTINLNHLSRKRPAQTTTESVHDDTDLSSTDDEDVDQTINDEDIRKALLPSQPASALAPPIVPTAAKRRQRQSSTSSIEEPKVEIPARPHANVQVERSEEIQAIRSQLPIITEEQVIMEAIHDNLVVLVCGETGSGKTTQLPQFLYEAGYTLGGKMIGITEPRRVAAISMASRVAHELNLTNDQVSYQIRYEGTFKKESTCIKFMTDGVLLKEVQNDFLLTNYSCILIDEAHERSVATDVLIGLLSRIVPIRCQRNDPLRLVIMSATMRIEEFVNNRHLFKLKPKIINIDARQYPVTVHFNKKTPKNYIEEAYKKVCKIHRQLPKGGILVFVTGQQEVQALCHRLRKTFSMQTTTTIENDEAEPKFKSKRSKKKKQISMESKSGLGIIDEEELEHIQSDVDEDEGGKEGSIASDIDDDDDDTGVEGITSEPLYVLPLYAILSSEKQARVFESPPAGTRLCVVATNVAETSITISDVKYIVDCGKVKTKYYDKLTGVSTFRIEWTSKASANQRMGRAGRTAPGHCYRLYSSAVYNDSFIEYSPPEIVRKPVEDLVLQLKTLNIDRLANFPFPTPPDLKAISVAEQILIQLSALDEKSPTKKITELGRRMAAFPINPRYSKMLVIAQENPALLPYIIALVAALSVNEVLTSGHVKVKKDNQEITVSLDDLRQQWIGQGEALSFGDMMVLLKAVGAIDHGSAKTELSVCTHYGLRPKAMTEIRKIRRQLIQIVKTILPDIASILDAHLVPPNEQQICLLRKVLAAGMVDRLAKRMEGPVMIKGHRANNAYQTLLLEEPVFIHPSSVLINELPPFVCYQQLHETNRIFIKDICAIQMDWIVQLNPHLCSFGPIEENPPPRYDENQDKMLCYRKASIGQRVSWSLGPAIETSFSPDTIDRFRWFGKYFLDGIVCPKLLQFHPALLCSSNAMVKSWASLMERTQKFLNALAAKQIDSRAQLKEVWSTEPKYLLDVYCTWLPESLHAQVRSLWPPLPK</sequence>
<evidence type="ECO:0000256" key="6">
    <source>
        <dbReference type="ARBA" id="ARBA00022801"/>
    </source>
</evidence>
<dbReference type="SUPFAM" id="SSF56784">
    <property type="entry name" value="HAD-like"/>
    <property type="match status" value="1"/>
</dbReference>
<dbReference type="GO" id="GO:0045944">
    <property type="term" value="P:positive regulation of transcription by RNA polymerase II"/>
    <property type="evidence" value="ECO:0007669"/>
    <property type="project" value="TreeGrafter"/>
</dbReference>
<dbReference type="InterPro" id="IPR002464">
    <property type="entry name" value="DNA/RNA_helicase_DEAH_CS"/>
</dbReference>
<dbReference type="FunFam" id="3.40.50.300:FF:000637">
    <property type="entry name" value="ATP-dependent RNA helicase DHX37/DHR1"/>
    <property type="match status" value="1"/>
</dbReference>
<feature type="compositionally biased region" description="Low complexity" evidence="11">
    <location>
        <begin position="1201"/>
        <end position="1210"/>
    </location>
</feature>
<reference evidence="14" key="1">
    <citation type="submission" date="2021-02" db="EMBL/GenBank/DDBJ databases">
        <authorList>
            <person name="Nowell W R."/>
        </authorList>
    </citation>
    <scope>NUCLEOTIDE SEQUENCE</scope>
</reference>
<keyword evidence="6" id="KW-0378">Hydrolase</keyword>
<dbReference type="GO" id="GO:0003724">
    <property type="term" value="F:RNA helicase activity"/>
    <property type="evidence" value="ECO:0007669"/>
    <property type="project" value="UniProtKB-EC"/>
</dbReference>
<dbReference type="SUPFAM" id="SSF52540">
    <property type="entry name" value="P-loop containing nucleoside triphosphate hydrolases"/>
    <property type="match status" value="1"/>
</dbReference>
<dbReference type="InterPro" id="IPR036412">
    <property type="entry name" value="HAD-like_sf"/>
</dbReference>
<feature type="compositionally biased region" description="Acidic residues" evidence="11">
    <location>
        <begin position="1565"/>
        <end position="1574"/>
    </location>
</feature>
<feature type="compositionally biased region" description="Low complexity" evidence="11">
    <location>
        <begin position="427"/>
        <end position="436"/>
    </location>
</feature>
<feature type="compositionally biased region" description="Polar residues" evidence="11">
    <location>
        <begin position="230"/>
        <end position="245"/>
    </location>
</feature>
<dbReference type="InterPro" id="IPR027417">
    <property type="entry name" value="P-loop_NTPase"/>
</dbReference>
<evidence type="ECO:0000259" key="12">
    <source>
        <dbReference type="PROSITE" id="PS51192"/>
    </source>
</evidence>
<evidence type="ECO:0000313" key="14">
    <source>
        <dbReference type="EMBL" id="CAF0805731.1"/>
    </source>
</evidence>
<dbReference type="SMART" id="SM00490">
    <property type="entry name" value="HELICc"/>
    <property type="match status" value="1"/>
</dbReference>
<dbReference type="PANTHER" id="PTHR12181">
    <property type="entry name" value="LIPIN"/>
    <property type="match status" value="1"/>
</dbReference>
<feature type="region of interest" description="Disordered" evidence="11">
    <location>
        <begin position="1201"/>
        <end position="1236"/>
    </location>
</feature>
<dbReference type="GO" id="GO:0019432">
    <property type="term" value="P:triglyceride biosynthetic process"/>
    <property type="evidence" value="ECO:0007669"/>
    <property type="project" value="TreeGrafter"/>
</dbReference>
<dbReference type="GO" id="GO:0009062">
    <property type="term" value="P:fatty acid catabolic process"/>
    <property type="evidence" value="ECO:0007669"/>
    <property type="project" value="TreeGrafter"/>
</dbReference>
<dbReference type="Pfam" id="PF08235">
    <property type="entry name" value="LNS2"/>
    <property type="match status" value="1"/>
</dbReference>
<dbReference type="InterPro" id="IPR031315">
    <property type="entry name" value="LNS2/PITP"/>
</dbReference>
<feature type="compositionally biased region" description="Polar residues" evidence="11">
    <location>
        <begin position="168"/>
        <end position="177"/>
    </location>
</feature>
<dbReference type="Pfam" id="PF21010">
    <property type="entry name" value="HA2_C"/>
    <property type="match status" value="1"/>
</dbReference>
<feature type="compositionally biased region" description="Polar residues" evidence="11">
    <location>
        <begin position="389"/>
        <end position="398"/>
    </location>
</feature>
<dbReference type="Gene3D" id="1.20.120.1080">
    <property type="match status" value="1"/>
</dbReference>
<keyword evidence="5" id="KW-0547">Nucleotide-binding</keyword>
<comment type="caution">
    <text evidence="14">The sequence shown here is derived from an EMBL/GenBank/DDBJ whole genome shotgun (WGS) entry which is preliminary data.</text>
</comment>
<dbReference type="Pfam" id="PF16876">
    <property type="entry name" value="Lipin_mid"/>
    <property type="match status" value="1"/>
</dbReference>
<evidence type="ECO:0000313" key="15">
    <source>
        <dbReference type="Proteomes" id="UP000663828"/>
    </source>
</evidence>
<dbReference type="Pfam" id="PF00270">
    <property type="entry name" value="DEAD"/>
    <property type="match status" value="1"/>
</dbReference>
<feature type="region of interest" description="Disordered" evidence="11">
    <location>
        <begin position="1135"/>
        <end position="1187"/>
    </location>
</feature>
<accession>A0A813TAS2</accession>
<feature type="domain" description="Helicase ATP-binding" evidence="12">
    <location>
        <begin position="1269"/>
        <end position="1437"/>
    </location>
</feature>
<dbReference type="PROSITE" id="PS51192">
    <property type="entry name" value="HELICASE_ATP_BIND_1"/>
    <property type="match status" value="1"/>
</dbReference>
<feature type="coiled-coil region" evidence="10">
    <location>
        <begin position="1089"/>
        <end position="1118"/>
    </location>
</feature>
<dbReference type="Pfam" id="PF00271">
    <property type="entry name" value="Helicase_C"/>
    <property type="match status" value="1"/>
</dbReference>
<feature type="region of interest" description="Disordered" evidence="11">
    <location>
        <begin position="1059"/>
        <end position="1088"/>
    </location>
</feature>
<feature type="domain" description="Helicase C-terminal" evidence="13">
    <location>
        <begin position="1459"/>
        <end position="1712"/>
    </location>
</feature>
<evidence type="ECO:0000256" key="11">
    <source>
        <dbReference type="SAM" id="MobiDB-lite"/>
    </source>
</evidence>
<dbReference type="InterPro" id="IPR056371">
    <property type="entry name" value="DHX37-like_C"/>
</dbReference>
<evidence type="ECO:0000256" key="1">
    <source>
        <dbReference type="ARBA" id="ARBA00001180"/>
    </source>
</evidence>
<comment type="catalytic activity">
    <reaction evidence="9">
        <text>ATP + H2O = ADP + phosphate + H(+)</text>
        <dbReference type="Rhea" id="RHEA:13065"/>
        <dbReference type="ChEBI" id="CHEBI:15377"/>
        <dbReference type="ChEBI" id="CHEBI:15378"/>
        <dbReference type="ChEBI" id="CHEBI:30616"/>
        <dbReference type="ChEBI" id="CHEBI:43474"/>
        <dbReference type="ChEBI" id="CHEBI:456216"/>
        <dbReference type="EC" id="3.6.4.13"/>
    </reaction>
</comment>
<dbReference type="Pfam" id="PF23362">
    <property type="entry name" value="DHX37_C"/>
    <property type="match status" value="1"/>
</dbReference>
<dbReference type="Pfam" id="PF07717">
    <property type="entry name" value="OB_NTP_bind"/>
    <property type="match status" value="1"/>
</dbReference>
<dbReference type="EMBL" id="CAJNOR010000120">
    <property type="protein sequence ID" value="CAF0805731.1"/>
    <property type="molecule type" value="Genomic_DNA"/>
</dbReference>
<proteinExistence type="inferred from homology"/>
<evidence type="ECO:0000256" key="7">
    <source>
        <dbReference type="ARBA" id="ARBA00022806"/>
    </source>
</evidence>
<dbReference type="Pfam" id="PF04571">
    <property type="entry name" value="Lipin_N"/>
    <property type="match status" value="1"/>
</dbReference>
<feature type="region of interest" description="Disordered" evidence="11">
    <location>
        <begin position="501"/>
        <end position="522"/>
    </location>
</feature>
<dbReference type="InterPro" id="IPR007502">
    <property type="entry name" value="Helicase-assoc_dom"/>
</dbReference>
<evidence type="ECO:0000256" key="9">
    <source>
        <dbReference type="ARBA" id="ARBA00047984"/>
    </source>
</evidence>
<comment type="catalytic activity">
    <reaction evidence="1">
        <text>a 1,2-diacyl-sn-glycero-3-phosphate + H2O = a 1,2-diacyl-sn-glycerol + phosphate</text>
        <dbReference type="Rhea" id="RHEA:27429"/>
        <dbReference type="ChEBI" id="CHEBI:15377"/>
        <dbReference type="ChEBI" id="CHEBI:17815"/>
        <dbReference type="ChEBI" id="CHEBI:43474"/>
        <dbReference type="ChEBI" id="CHEBI:58608"/>
        <dbReference type="EC" id="3.1.3.4"/>
    </reaction>
    <physiologicalReaction direction="left-to-right" evidence="1">
        <dbReference type="Rhea" id="RHEA:27430"/>
    </physiologicalReaction>
</comment>
<evidence type="ECO:0000256" key="3">
    <source>
        <dbReference type="ARBA" id="ARBA00005476"/>
    </source>
</evidence>
<feature type="compositionally biased region" description="Low complexity" evidence="11">
    <location>
        <begin position="400"/>
        <end position="409"/>
    </location>
</feature>
<dbReference type="InterPro" id="IPR007651">
    <property type="entry name" value="Lipin_N"/>
</dbReference>
<dbReference type="InterPro" id="IPR014001">
    <property type="entry name" value="Helicase_ATP-bd"/>
</dbReference>
<dbReference type="PROSITE" id="PS51194">
    <property type="entry name" value="HELICASE_CTER"/>
    <property type="match status" value="1"/>
</dbReference>
<comment type="similarity">
    <text evidence="3">Belongs to the lipin family.</text>
</comment>
<dbReference type="GO" id="GO:0032869">
    <property type="term" value="P:cellular response to insulin stimulus"/>
    <property type="evidence" value="ECO:0007669"/>
    <property type="project" value="TreeGrafter"/>
</dbReference>
<dbReference type="InterPro" id="IPR011545">
    <property type="entry name" value="DEAD/DEAH_box_helicase_dom"/>
</dbReference>
<keyword evidence="10" id="KW-0175">Coiled coil</keyword>
<dbReference type="GO" id="GO:0008195">
    <property type="term" value="F:phosphatidate phosphatase activity"/>
    <property type="evidence" value="ECO:0007669"/>
    <property type="project" value="UniProtKB-EC"/>
</dbReference>
<dbReference type="InterPro" id="IPR013209">
    <property type="entry name" value="LNS2"/>
</dbReference>
<evidence type="ECO:0000256" key="8">
    <source>
        <dbReference type="ARBA" id="ARBA00022840"/>
    </source>
</evidence>
<gene>
    <name evidence="14" type="ORF">XAT740_LOCUS3206</name>
</gene>
<dbReference type="InterPro" id="IPR048333">
    <property type="entry name" value="HA2_WH"/>
</dbReference>
<evidence type="ECO:0000256" key="2">
    <source>
        <dbReference type="ARBA" id="ARBA00001946"/>
    </source>
</evidence>
<dbReference type="CDD" id="cd18791">
    <property type="entry name" value="SF2_C_RHA"/>
    <property type="match status" value="1"/>
</dbReference>
<organism evidence="14 15">
    <name type="scientific">Adineta ricciae</name>
    <name type="common">Rotifer</name>
    <dbReference type="NCBI Taxonomy" id="249248"/>
    <lineage>
        <taxon>Eukaryota</taxon>
        <taxon>Metazoa</taxon>
        <taxon>Spiralia</taxon>
        <taxon>Gnathifera</taxon>
        <taxon>Rotifera</taxon>
        <taxon>Eurotatoria</taxon>
        <taxon>Bdelloidea</taxon>
        <taxon>Adinetida</taxon>
        <taxon>Adinetidae</taxon>
        <taxon>Adineta</taxon>
    </lineage>
</organism>
<feature type="compositionally biased region" description="Basic residues" evidence="11">
    <location>
        <begin position="178"/>
        <end position="187"/>
    </location>
</feature>
<feature type="compositionally biased region" description="Low complexity" evidence="11">
    <location>
        <begin position="1142"/>
        <end position="1153"/>
    </location>
</feature>
<dbReference type="PROSITE" id="PS00690">
    <property type="entry name" value="DEAH_ATP_HELICASE"/>
    <property type="match status" value="1"/>
</dbReference>
<feature type="region of interest" description="Disordered" evidence="11">
    <location>
        <begin position="166"/>
        <end position="246"/>
    </location>
</feature>
<evidence type="ECO:0000256" key="5">
    <source>
        <dbReference type="ARBA" id="ARBA00022741"/>
    </source>
</evidence>
<dbReference type="InterPro" id="IPR001650">
    <property type="entry name" value="Helicase_C-like"/>
</dbReference>
<keyword evidence="8" id="KW-0067">ATP-binding</keyword>
<feature type="region of interest" description="Disordered" evidence="11">
    <location>
        <begin position="976"/>
        <end position="997"/>
    </location>
</feature>
<dbReference type="GO" id="GO:0003713">
    <property type="term" value="F:transcription coactivator activity"/>
    <property type="evidence" value="ECO:0007669"/>
    <property type="project" value="TreeGrafter"/>
</dbReference>
<dbReference type="GO" id="GO:0005524">
    <property type="term" value="F:ATP binding"/>
    <property type="evidence" value="ECO:0007669"/>
    <property type="project" value="UniProtKB-KW"/>
</dbReference>
<comment type="similarity">
    <text evidence="4">Belongs to the DEAD box helicase family. DEAH subfamily.</text>
</comment>
<evidence type="ECO:0008006" key="16">
    <source>
        <dbReference type="Google" id="ProtNLM"/>
    </source>
</evidence>
<dbReference type="InterPro" id="IPR031703">
    <property type="entry name" value="Lipin_mid"/>
</dbReference>
<dbReference type="Pfam" id="PF04408">
    <property type="entry name" value="WHD_HA2"/>
    <property type="match status" value="1"/>
</dbReference>
<dbReference type="CDD" id="cd17982">
    <property type="entry name" value="DEXHc_DHX37"/>
    <property type="match status" value="1"/>
</dbReference>
<dbReference type="GO" id="GO:0005634">
    <property type="term" value="C:nucleus"/>
    <property type="evidence" value="ECO:0007669"/>
    <property type="project" value="TreeGrafter"/>
</dbReference>
<dbReference type="InterPro" id="IPR011709">
    <property type="entry name" value="DEAD-box_helicase_OB_fold"/>
</dbReference>
<dbReference type="InterPro" id="IPR026058">
    <property type="entry name" value="LIPIN"/>
</dbReference>
<dbReference type="GO" id="GO:0003676">
    <property type="term" value="F:nucleic acid binding"/>
    <property type="evidence" value="ECO:0007669"/>
    <property type="project" value="InterPro"/>
</dbReference>
<name>A0A813TAS2_ADIRI</name>
<keyword evidence="15" id="KW-1185">Reference proteome</keyword>
<evidence type="ECO:0000256" key="4">
    <source>
        <dbReference type="ARBA" id="ARBA00008792"/>
    </source>
</evidence>
<evidence type="ECO:0000259" key="13">
    <source>
        <dbReference type="PROSITE" id="PS51194"/>
    </source>
</evidence>
<protein>
    <recommendedName>
        <fullName evidence="16">Phosphatidate phosphatase</fullName>
    </recommendedName>
</protein>
<feature type="compositionally biased region" description="Basic residues" evidence="11">
    <location>
        <begin position="1518"/>
        <end position="1527"/>
    </location>
</feature>
<comment type="cofactor">
    <cofactor evidence="2">
        <name>Mg(2+)</name>
        <dbReference type="ChEBI" id="CHEBI:18420"/>
    </cofactor>
</comment>
<feature type="region of interest" description="Disordered" evidence="11">
    <location>
        <begin position="299"/>
        <end position="356"/>
    </location>
</feature>
<dbReference type="Gene3D" id="3.40.50.300">
    <property type="entry name" value="P-loop containing nucleotide triphosphate hydrolases"/>
    <property type="match status" value="2"/>
</dbReference>
<dbReference type="PANTHER" id="PTHR12181:SF12">
    <property type="entry name" value="PHOSPHATIDATE PHOSPHATASE"/>
    <property type="match status" value="1"/>
</dbReference>
<feature type="region of interest" description="Disordered" evidence="11">
    <location>
        <begin position="389"/>
        <end position="436"/>
    </location>
</feature>
<keyword evidence="7" id="KW-0347">Helicase</keyword>
<dbReference type="SMART" id="SM00487">
    <property type="entry name" value="DEXDc"/>
    <property type="match status" value="1"/>
</dbReference>
<feature type="compositionally biased region" description="Basic and acidic residues" evidence="11">
    <location>
        <begin position="303"/>
        <end position="312"/>
    </location>
</feature>
<feature type="region of interest" description="Disordered" evidence="11">
    <location>
        <begin position="1549"/>
        <end position="1574"/>
    </location>
</feature>